<comment type="subcellular location">
    <subcellularLocation>
        <location evidence="7 8">Cytoplasm</location>
    </subcellularLocation>
</comment>
<comment type="catalytic activity">
    <reaction evidence="6">
        <text>Fe-coproporphyrin III + 2 H(+) = coproporphyrin III + Fe(2+)</text>
        <dbReference type="Rhea" id="RHEA:49572"/>
        <dbReference type="ChEBI" id="CHEBI:15378"/>
        <dbReference type="ChEBI" id="CHEBI:29033"/>
        <dbReference type="ChEBI" id="CHEBI:68438"/>
        <dbReference type="ChEBI" id="CHEBI:131725"/>
        <dbReference type="EC" id="4.99.1.9"/>
    </reaction>
    <physiologicalReaction direction="right-to-left" evidence="6">
        <dbReference type="Rhea" id="RHEA:49574"/>
    </physiologicalReaction>
</comment>
<comment type="caution">
    <text evidence="9">The sequence shown here is derived from an EMBL/GenBank/DDBJ whole genome shotgun (WGS) entry which is preliminary data.</text>
</comment>
<evidence type="ECO:0000313" key="10">
    <source>
        <dbReference type="Proteomes" id="UP001371218"/>
    </source>
</evidence>
<evidence type="ECO:0000256" key="6">
    <source>
        <dbReference type="ARBA" id="ARBA00024536"/>
    </source>
</evidence>
<evidence type="ECO:0000256" key="1">
    <source>
        <dbReference type="ARBA" id="ARBA00007718"/>
    </source>
</evidence>
<dbReference type="EC" id="4.98.1.1" evidence="7 8"/>
<reference evidence="9 10" key="1">
    <citation type="submission" date="2024-04" db="EMBL/GenBank/DDBJ databases">
        <title>Novel species of the genus Ideonella isolated from streams.</title>
        <authorList>
            <person name="Lu H."/>
        </authorList>
    </citation>
    <scope>NUCLEOTIDE SEQUENCE [LARGE SCALE GENOMIC DNA]</scope>
    <source>
        <strain evidence="9 10">DXS29W</strain>
    </source>
</reference>
<evidence type="ECO:0000313" key="9">
    <source>
        <dbReference type="EMBL" id="MEK8034346.1"/>
    </source>
</evidence>
<feature type="binding site" evidence="7">
    <location>
        <position position="290"/>
    </location>
    <ligand>
        <name>Fe(2+)</name>
        <dbReference type="ChEBI" id="CHEBI:29033"/>
    </ligand>
</feature>
<organism evidence="9 10">
    <name type="scientific">Ideonella lacteola</name>
    <dbReference type="NCBI Taxonomy" id="2984193"/>
    <lineage>
        <taxon>Bacteria</taxon>
        <taxon>Pseudomonadati</taxon>
        <taxon>Pseudomonadota</taxon>
        <taxon>Betaproteobacteria</taxon>
        <taxon>Burkholderiales</taxon>
        <taxon>Sphaerotilaceae</taxon>
        <taxon>Ideonella</taxon>
    </lineage>
</organism>
<comment type="catalytic activity">
    <reaction evidence="7 8">
        <text>heme b + 2 H(+) = protoporphyrin IX + Fe(2+)</text>
        <dbReference type="Rhea" id="RHEA:22584"/>
        <dbReference type="ChEBI" id="CHEBI:15378"/>
        <dbReference type="ChEBI" id="CHEBI:29033"/>
        <dbReference type="ChEBI" id="CHEBI:57306"/>
        <dbReference type="ChEBI" id="CHEBI:60344"/>
        <dbReference type="EC" id="4.98.1.1"/>
    </reaction>
</comment>
<keyword evidence="2 7" id="KW-0408">Iron</keyword>
<dbReference type="HAMAP" id="MF_00323">
    <property type="entry name" value="Ferrochelatase"/>
    <property type="match status" value="1"/>
</dbReference>
<keyword evidence="4 7" id="KW-0456">Lyase</keyword>
<dbReference type="InterPro" id="IPR033644">
    <property type="entry name" value="Ferrochelatase_C"/>
</dbReference>
<keyword evidence="5 7" id="KW-0627">Porphyrin biosynthesis</keyword>
<evidence type="ECO:0000256" key="5">
    <source>
        <dbReference type="ARBA" id="ARBA00023244"/>
    </source>
</evidence>
<dbReference type="Proteomes" id="UP001371218">
    <property type="component" value="Unassembled WGS sequence"/>
</dbReference>
<dbReference type="Pfam" id="PF00762">
    <property type="entry name" value="Ferrochelatase"/>
    <property type="match status" value="1"/>
</dbReference>
<dbReference type="Gene3D" id="3.40.50.1400">
    <property type="match status" value="2"/>
</dbReference>
<dbReference type="PANTHER" id="PTHR11108">
    <property type="entry name" value="FERROCHELATASE"/>
    <property type="match status" value="1"/>
</dbReference>
<dbReference type="CDD" id="cd03411">
    <property type="entry name" value="Ferrochelatase_N"/>
    <property type="match status" value="1"/>
</dbReference>
<dbReference type="InterPro" id="IPR033659">
    <property type="entry name" value="Ferrochelatase_N"/>
</dbReference>
<dbReference type="EMBL" id="JBBUTG010000027">
    <property type="protein sequence ID" value="MEK8034346.1"/>
    <property type="molecule type" value="Genomic_DNA"/>
</dbReference>
<evidence type="ECO:0000256" key="7">
    <source>
        <dbReference type="HAMAP-Rule" id="MF_00323"/>
    </source>
</evidence>
<keyword evidence="10" id="KW-1185">Reference proteome</keyword>
<evidence type="ECO:0000256" key="3">
    <source>
        <dbReference type="ARBA" id="ARBA00023133"/>
    </source>
</evidence>
<evidence type="ECO:0000256" key="8">
    <source>
        <dbReference type="RuleBase" id="RU000607"/>
    </source>
</evidence>
<accession>A0ABU9BWI8</accession>
<evidence type="ECO:0000256" key="4">
    <source>
        <dbReference type="ARBA" id="ARBA00023239"/>
    </source>
</evidence>
<keyword evidence="7" id="KW-0479">Metal-binding</keyword>
<keyword evidence="3 7" id="KW-0350">Heme biosynthesis</keyword>
<dbReference type="PROSITE" id="PS00534">
    <property type="entry name" value="FERROCHELATASE"/>
    <property type="match status" value="1"/>
</dbReference>
<feature type="binding site" evidence="7">
    <location>
        <position position="209"/>
    </location>
    <ligand>
        <name>Fe(2+)</name>
        <dbReference type="ChEBI" id="CHEBI:29033"/>
    </ligand>
</feature>
<dbReference type="InterPro" id="IPR001015">
    <property type="entry name" value="Ferrochelatase"/>
</dbReference>
<dbReference type="CDD" id="cd00419">
    <property type="entry name" value="Ferrochelatase_C"/>
    <property type="match status" value="1"/>
</dbReference>
<name>A0ABU9BWI8_9BURK</name>
<sequence>MPPPTPLAYRHGQAASVGVLLANLGTPDEPTPAALRRYLAEFLSDRRVVEIPRILWWPILHGIILRTRPAASAAKYASVWMPEGSPLAVWTARQAKLLQGYLGERGCAVSVRPAMRYGNPSIASALDAFQAEGVRRILVLPAYPQYSGATTASTFDAVSAWAGRTRWIPEFRFVHQYHDDVAYIAALAANVRAHWEREGRGEMLLMSFHGMPERTLTLGDPYHCHCQKTARLLAEELRLAPQQWRISFQSRFGRAKWLGPATDASLKELAAGGTRRVDVICPGFAADCLETLEEIAQEGKETFLHAGGQAFHYIPCLNAAPAGMAALAELARRHLSGWCDAPSAGARELEASRQRAMALGARD</sequence>
<dbReference type="SUPFAM" id="SSF53800">
    <property type="entry name" value="Chelatase"/>
    <property type="match status" value="1"/>
</dbReference>
<dbReference type="RefSeq" id="WP_341428770.1">
    <property type="nucleotide sequence ID" value="NZ_JBBUTG010000027.1"/>
</dbReference>
<gene>
    <name evidence="7 9" type="primary">hemH</name>
    <name evidence="9" type="ORF">AACH06_26260</name>
</gene>
<proteinExistence type="inferred from homology"/>
<dbReference type="NCBIfam" id="TIGR00109">
    <property type="entry name" value="hemH"/>
    <property type="match status" value="1"/>
</dbReference>
<comment type="function">
    <text evidence="7 8">Catalyzes the ferrous insertion into protoporphyrin IX.</text>
</comment>
<evidence type="ECO:0000256" key="2">
    <source>
        <dbReference type="ARBA" id="ARBA00023004"/>
    </source>
</evidence>
<dbReference type="PANTHER" id="PTHR11108:SF1">
    <property type="entry name" value="FERROCHELATASE, MITOCHONDRIAL"/>
    <property type="match status" value="1"/>
</dbReference>
<comment type="pathway">
    <text evidence="7 8">Porphyrin-containing compound metabolism; protoheme biosynthesis; protoheme from protoporphyrin-IX: step 1/1.</text>
</comment>
<comment type="similarity">
    <text evidence="1 7 8">Belongs to the ferrochelatase family.</text>
</comment>
<protein>
    <recommendedName>
        <fullName evidence="7 8">Ferrochelatase</fullName>
        <ecNumber evidence="7 8">4.98.1.1</ecNumber>
    </recommendedName>
    <alternativeName>
        <fullName evidence="7">Heme synthase</fullName>
    </alternativeName>
    <alternativeName>
        <fullName evidence="7">Protoheme ferro-lyase</fullName>
    </alternativeName>
</protein>
<dbReference type="InterPro" id="IPR019772">
    <property type="entry name" value="Ferrochelatase_AS"/>
</dbReference>
<keyword evidence="7 8" id="KW-0963">Cytoplasm</keyword>